<dbReference type="Gene3D" id="3.90.1140.10">
    <property type="entry name" value="Cyclic phosphodiesterase"/>
    <property type="match status" value="1"/>
</dbReference>
<gene>
    <name evidence="1" type="ORF">SNAT2548_LOCUS23339</name>
</gene>
<dbReference type="InterPro" id="IPR009097">
    <property type="entry name" value="Cyclic_Pdiesterase"/>
</dbReference>
<dbReference type="Proteomes" id="UP000604046">
    <property type="component" value="Unassembled WGS sequence"/>
</dbReference>
<name>A0A812RCT1_9DINO</name>
<protein>
    <submittedName>
        <fullName evidence="1">Uncharacterized protein</fullName>
    </submittedName>
</protein>
<dbReference type="OrthoDB" id="421112at2759"/>
<reference evidence="1" key="1">
    <citation type="submission" date="2021-02" db="EMBL/GenBank/DDBJ databases">
        <authorList>
            <person name="Dougan E. K."/>
            <person name="Rhodes N."/>
            <person name="Thang M."/>
            <person name="Chan C."/>
        </authorList>
    </citation>
    <scope>NUCLEOTIDE SEQUENCE</scope>
</reference>
<proteinExistence type="predicted"/>
<keyword evidence="2" id="KW-1185">Reference proteome</keyword>
<dbReference type="EMBL" id="CAJNDS010002318">
    <property type="protein sequence ID" value="CAE7429333.1"/>
    <property type="molecule type" value="Genomic_DNA"/>
</dbReference>
<evidence type="ECO:0000313" key="1">
    <source>
        <dbReference type="EMBL" id="CAE7429333.1"/>
    </source>
</evidence>
<dbReference type="SUPFAM" id="SSF55144">
    <property type="entry name" value="LigT-like"/>
    <property type="match status" value="1"/>
</dbReference>
<accession>A0A812RCT1</accession>
<evidence type="ECO:0000313" key="2">
    <source>
        <dbReference type="Proteomes" id="UP000604046"/>
    </source>
</evidence>
<organism evidence="1 2">
    <name type="scientific">Symbiodinium natans</name>
    <dbReference type="NCBI Taxonomy" id="878477"/>
    <lineage>
        <taxon>Eukaryota</taxon>
        <taxon>Sar</taxon>
        <taxon>Alveolata</taxon>
        <taxon>Dinophyceae</taxon>
        <taxon>Suessiales</taxon>
        <taxon>Symbiodiniaceae</taxon>
        <taxon>Symbiodinium</taxon>
    </lineage>
</organism>
<sequence length="207" mass="22762">MPNHNCYLAVSLDDETKASLGEVAESLTSSPALLNLPADTGFDAVEPEAMHMTFLFFGEHARRLPAAVLEALHQRLCSELLAEGLTAPMAFRGFEVFGKMNVIVATFDAPKAMLDLRERVLQACFQDFGFPDTLHKLLKEQVVWIPHVTLGKIRATRAQLGALSTKRLRASLATAQPKGLTLLGERPLRVRLDWDAALEFAPPSPTE</sequence>
<comment type="caution">
    <text evidence="1">The sequence shown here is derived from an EMBL/GenBank/DDBJ whole genome shotgun (WGS) entry which is preliminary data.</text>
</comment>
<dbReference type="AlphaFoldDB" id="A0A812RCT1"/>